<dbReference type="Proteomes" id="UP000595437">
    <property type="component" value="Chromosome 9"/>
</dbReference>
<proteinExistence type="predicted"/>
<evidence type="ECO:0000313" key="2">
    <source>
        <dbReference type="Proteomes" id="UP000595437"/>
    </source>
</evidence>
<dbReference type="AlphaFoldDB" id="A0A7T8K063"/>
<name>A0A7T8K063_CALRO</name>
<keyword evidence="2" id="KW-1185">Reference proteome</keyword>
<evidence type="ECO:0000313" key="1">
    <source>
        <dbReference type="EMBL" id="QQP40135.1"/>
    </source>
</evidence>
<accession>A0A7T8K063</accession>
<gene>
    <name evidence="1" type="ORF">FKW44_014082</name>
</gene>
<dbReference type="InterPro" id="IPR036691">
    <property type="entry name" value="Endo/exonu/phosph_ase_sf"/>
</dbReference>
<sequence>MDKFSPGNFSWSNGKKRSRLDLALASPSIVARIRNACYRPDPSSDHKIIELVFRCDEFRHNFKIPRWLLNDEDFNVKLRRNLEISYKDSLSAFQALNIMTKTILVTSSWVKAKRKNKSAEHQRQIENILEKKSLFVRSFMADT</sequence>
<protein>
    <recommendedName>
        <fullName evidence="3">Endonuclease/exonuclease/phosphatase domain-containing protein</fullName>
    </recommendedName>
</protein>
<reference evidence="2" key="1">
    <citation type="submission" date="2021-01" db="EMBL/GenBank/DDBJ databases">
        <title>Caligus Genome Assembly.</title>
        <authorList>
            <person name="Gallardo-Escarate C."/>
        </authorList>
    </citation>
    <scope>NUCLEOTIDE SEQUENCE [LARGE SCALE GENOMIC DNA]</scope>
</reference>
<dbReference type="EMBL" id="CP045898">
    <property type="protein sequence ID" value="QQP40135.1"/>
    <property type="molecule type" value="Genomic_DNA"/>
</dbReference>
<organism evidence="1 2">
    <name type="scientific">Caligus rogercresseyi</name>
    <name type="common">Sea louse</name>
    <dbReference type="NCBI Taxonomy" id="217165"/>
    <lineage>
        <taxon>Eukaryota</taxon>
        <taxon>Metazoa</taxon>
        <taxon>Ecdysozoa</taxon>
        <taxon>Arthropoda</taxon>
        <taxon>Crustacea</taxon>
        <taxon>Multicrustacea</taxon>
        <taxon>Hexanauplia</taxon>
        <taxon>Copepoda</taxon>
        <taxon>Siphonostomatoida</taxon>
        <taxon>Caligidae</taxon>
        <taxon>Caligus</taxon>
    </lineage>
</organism>
<evidence type="ECO:0008006" key="3">
    <source>
        <dbReference type="Google" id="ProtNLM"/>
    </source>
</evidence>
<feature type="non-terminal residue" evidence="1">
    <location>
        <position position="143"/>
    </location>
</feature>
<dbReference type="SUPFAM" id="SSF56219">
    <property type="entry name" value="DNase I-like"/>
    <property type="match status" value="1"/>
</dbReference>